<proteinExistence type="predicted"/>
<dbReference type="EMBL" id="LPAD01000071">
    <property type="protein sequence ID" value="KVN83491.1"/>
    <property type="molecule type" value="Genomic_DNA"/>
</dbReference>
<sequence length="247" mass="26426">MKSMHPASELLRDLLSPAAPAKGHGKGKGKALFDDASDDDTAGPADYASTDLRVKAAAIVQEWANTDPADLGEGESLADRLLMLVIGVIDVDKDGEISDDESQVAAVLLDYIWDYLNSKGVSDDDCSALLNDGDNDAAVRVKDLIADSVSSDDDAAGDDIDDFAFDDESQTAIFDSAAGEIIYDATYRRTAVVRGGKKVKINKRVSGNVRLSAKQKVAVKKMLRKSHSAAATLKRMKSMRKRAQSGM</sequence>
<evidence type="ECO:0000313" key="3">
    <source>
        <dbReference type="Proteomes" id="UP000057910"/>
    </source>
</evidence>
<evidence type="ECO:0000256" key="1">
    <source>
        <dbReference type="SAM" id="MobiDB-lite"/>
    </source>
</evidence>
<dbReference type="RefSeq" id="WP_060040375.1">
    <property type="nucleotide sequence ID" value="NZ_LPAD01000071.1"/>
</dbReference>
<name>A0ABD4E1I1_9BURK</name>
<accession>A0ABD4E1I1</accession>
<evidence type="ECO:0008006" key="4">
    <source>
        <dbReference type="Google" id="ProtNLM"/>
    </source>
</evidence>
<evidence type="ECO:0000313" key="2">
    <source>
        <dbReference type="EMBL" id="KVN83491.1"/>
    </source>
</evidence>
<protein>
    <recommendedName>
        <fullName evidence="4">EF-hand domain-containing protein</fullName>
    </recommendedName>
</protein>
<feature type="region of interest" description="Disordered" evidence="1">
    <location>
        <begin position="1"/>
        <end position="36"/>
    </location>
</feature>
<dbReference type="Proteomes" id="UP000057910">
    <property type="component" value="Unassembled WGS sequence"/>
</dbReference>
<organism evidence="2 3">
    <name type="scientific">Burkholderia ubonensis</name>
    <dbReference type="NCBI Taxonomy" id="101571"/>
    <lineage>
        <taxon>Bacteria</taxon>
        <taxon>Pseudomonadati</taxon>
        <taxon>Pseudomonadota</taxon>
        <taxon>Betaproteobacteria</taxon>
        <taxon>Burkholderiales</taxon>
        <taxon>Burkholderiaceae</taxon>
        <taxon>Burkholderia</taxon>
        <taxon>Burkholderia cepacia complex</taxon>
    </lineage>
</organism>
<comment type="caution">
    <text evidence="2">The sequence shown here is derived from an EMBL/GenBank/DDBJ whole genome shotgun (WGS) entry which is preliminary data.</text>
</comment>
<dbReference type="AlphaFoldDB" id="A0ABD4E1I1"/>
<reference evidence="2 3" key="1">
    <citation type="submission" date="2015-11" db="EMBL/GenBank/DDBJ databases">
        <title>Expanding the genomic diversity of Burkholderia species for the development of highly accurate diagnostics.</title>
        <authorList>
            <person name="Sahl J."/>
            <person name="Keim P."/>
            <person name="Wagner D."/>
        </authorList>
    </citation>
    <scope>NUCLEOTIDE SEQUENCE [LARGE SCALE GENOMIC DNA]</scope>
    <source>
        <strain evidence="2 3">MSMB1585WGS</strain>
    </source>
</reference>
<gene>
    <name evidence="2" type="ORF">WJ68_16400</name>
</gene>